<feature type="chain" id="PRO_5021217070" evidence="1">
    <location>
        <begin position="23"/>
        <end position="187"/>
    </location>
</feature>
<feature type="signal peptide" evidence="1">
    <location>
        <begin position="1"/>
        <end position="22"/>
    </location>
</feature>
<dbReference type="RefSeq" id="WP_139980386.1">
    <property type="nucleotide sequence ID" value="NZ_CP041046.1"/>
</dbReference>
<accession>A0A4Y5Z0Q8</accession>
<sequence>MSARRFLIAIAIPVCACGTVHATDFPVNHAVPDAQLDTIRGGFDVSGLRVSLGLERTVLINGIEAIRQSVNIPDVSQMTADQATALKSVLGTTVVTNGVGGVTTAQMVPASSNASTNAAQASQSITLPSSLGLPSGSAAGLVVQNSLDNQAITATTTIDASVNTAHMLQNIRVDEAIKDAVIQFRGN</sequence>
<evidence type="ECO:0000256" key="1">
    <source>
        <dbReference type="SAM" id="SignalP"/>
    </source>
</evidence>
<keyword evidence="1" id="KW-0732">Signal</keyword>
<evidence type="ECO:0000313" key="2">
    <source>
        <dbReference type="EMBL" id="QDE38664.1"/>
    </source>
</evidence>
<organism evidence="2 3">
    <name type="scientific">Luteibacter pinisoli</name>
    <dbReference type="NCBI Taxonomy" id="2589080"/>
    <lineage>
        <taxon>Bacteria</taxon>
        <taxon>Pseudomonadati</taxon>
        <taxon>Pseudomonadota</taxon>
        <taxon>Gammaproteobacteria</taxon>
        <taxon>Lysobacterales</taxon>
        <taxon>Rhodanobacteraceae</taxon>
        <taxon>Luteibacter</taxon>
    </lineage>
</organism>
<evidence type="ECO:0000313" key="3">
    <source>
        <dbReference type="Proteomes" id="UP000316093"/>
    </source>
</evidence>
<gene>
    <name evidence="2" type="ORF">FIV34_05325</name>
</gene>
<dbReference type="Proteomes" id="UP000316093">
    <property type="component" value="Chromosome"/>
</dbReference>
<dbReference type="AlphaFoldDB" id="A0A4Y5Z0Q8"/>
<dbReference type="OrthoDB" id="5956306at2"/>
<reference evidence="2 3" key="1">
    <citation type="submission" date="2019-06" db="EMBL/GenBank/DDBJ databases">
        <title>A complete genome sequence for Luteibacter pinisoli MAH-14.</title>
        <authorList>
            <person name="Baltrus D.A."/>
        </authorList>
    </citation>
    <scope>NUCLEOTIDE SEQUENCE [LARGE SCALE GENOMIC DNA]</scope>
    <source>
        <strain evidence="2 3">MAH-14</strain>
    </source>
</reference>
<dbReference type="EMBL" id="CP041046">
    <property type="protein sequence ID" value="QDE38664.1"/>
    <property type="molecule type" value="Genomic_DNA"/>
</dbReference>
<protein>
    <submittedName>
        <fullName evidence="2">Uncharacterized protein</fullName>
    </submittedName>
</protein>
<dbReference type="KEGG" id="lpy:FIV34_05325"/>
<keyword evidence="3" id="KW-1185">Reference proteome</keyword>
<proteinExistence type="predicted"/>
<name>A0A4Y5Z0Q8_9GAMM</name>